<gene>
    <name evidence="1" type="ORF">EmuJ_001024200</name>
</gene>
<keyword evidence="2" id="KW-1185">Reference proteome</keyword>
<proteinExistence type="predicted"/>
<accession>A0A068YDB9</accession>
<reference evidence="1" key="2">
    <citation type="submission" date="2015-11" db="EMBL/GenBank/DDBJ databases">
        <authorList>
            <person name="Zhang Y."/>
            <person name="Guo Z."/>
        </authorList>
    </citation>
    <scope>NUCLEOTIDE SEQUENCE</scope>
</reference>
<dbReference type="Proteomes" id="UP000017246">
    <property type="component" value="Unassembled WGS sequence"/>
</dbReference>
<organism evidence="1 2">
    <name type="scientific">Echinococcus multilocularis</name>
    <name type="common">Fox tapeworm</name>
    <dbReference type="NCBI Taxonomy" id="6211"/>
    <lineage>
        <taxon>Eukaryota</taxon>
        <taxon>Metazoa</taxon>
        <taxon>Spiralia</taxon>
        <taxon>Lophotrochozoa</taxon>
        <taxon>Platyhelminthes</taxon>
        <taxon>Cestoda</taxon>
        <taxon>Eucestoda</taxon>
        <taxon>Cyclophyllidea</taxon>
        <taxon>Taeniidae</taxon>
        <taxon>Echinococcus</taxon>
    </lineage>
</organism>
<evidence type="ECO:0000313" key="1">
    <source>
        <dbReference type="EMBL" id="CDS42526.1"/>
    </source>
</evidence>
<evidence type="ECO:0000313" key="2">
    <source>
        <dbReference type="Proteomes" id="UP000017246"/>
    </source>
</evidence>
<dbReference type="OrthoDB" id="10500257at2759"/>
<dbReference type="EMBL" id="LN902842">
    <property type="protein sequence ID" value="CDS42526.1"/>
    <property type="molecule type" value="Genomic_DNA"/>
</dbReference>
<sequence>MGDFDCTLGSSGLSFYSPRQQSTSGCFGNMDSGNTSRCNSSMNVPHENLCSRKRHLNQSSFFEGIYIPHKRPASEEAISKGLSNLNISPPSDVKYNEVEMVSIEEPADESGDECDDEKGLLLPEELRRGYQQLSTGGGFLDSHLQKVFTPKACLALVPYVPRPSLPLIPASNPPISNAPDDDDVTGKKIADFEPMECVSVNQAPKPRPSPSTFDPSLLLGQIVHPLIHRLLSNDRIYPGQLENLAFSSDQSRRLNDDKCASSPKSL</sequence>
<dbReference type="AlphaFoldDB" id="A0A068YDB9"/>
<name>A0A068YDB9_ECHMU</name>
<protein>
    <submittedName>
        <fullName evidence="1">Expressed conserved protein</fullName>
    </submittedName>
</protein>
<reference evidence="1" key="1">
    <citation type="journal article" date="2013" name="Nature">
        <title>The genomes of four tapeworm species reveal adaptations to parasitism.</title>
        <authorList>
            <person name="Tsai I.J."/>
            <person name="Zarowiecki M."/>
            <person name="Holroyd N."/>
            <person name="Garciarrubio A."/>
            <person name="Sanchez-Flores A."/>
            <person name="Brooks K.L."/>
            <person name="Tracey A."/>
            <person name="Bobes R.J."/>
            <person name="Fragoso G."/>
            <person name="Sciutto E."/>
            <person name="Aslett M."/>
            <person name="Beasley H."/>
            <person name="Bennett H.M."/>
            <person name="Cai J."/>
            <person name="Camicia F."/>
            <person name="Clark R."/>
            <person name="Cucher M."/>
            <person name="De Silva N."/>
            <person name="Day T.A."/>
            <person name="Deplazes P."/>
            <person name="Estrada K."/>
            <person name="Fernandez C."/>
            <person name="Holland P.W."/>
            <person name="Hou J."/>
            <person name="Hu S."/>
            <person name="Huckvale T."/>
            <person name="Hung S.S."/>
            <person name="Kamenetzky L."/>
            <person name="Keane J.A."/>
            <person name="Kiss F."/>
            <person name="Koziol U."/>
            <person name="Lambert O."/>
            <person name="Liu K."/>
            <person name="Luo X."/>
            <person name="Luo Y."/>
            <person name="Macchiaroli N."/>
            <person name="Nichol S."/>
            <person name="Paps J."/>
            <person name="Parkinson J."/>
            <person name="Pouchkina-Stantcheva N."/>
            <person name="Riddiford N."/>
            <person name="Rosenzvit M."/>
            <person name="Salinas G."/>
            <person name="Wasmuth J.D."/>
            <person name="Zamanian M."/>
            <person name="Zheng Y."/>
            <person name="Cai X."/>
            <person name="Soberon X."/>
            <person name="Olson P.D."/>
            <person name="Laclette J.P."/>
            <person name="Brehm K."/>
            <person name="Berriman M."/>
            <person name="Garciarrubio A."/>
            <person name="Bobes R.J."/>
            <person name="Fragoso G."/>
            <person name="Sanchez-Flores A."/>
            <person name="Estrada K."/>
            <person name="Cevallos M.A."/>
            <person name="Morett E."/>
            <person name="Gonzalez V."/>
            <person name="Portillo T."/>
            <person name="Ochoa-Leyva A."/>
            <person name="Jose M.V."/>
            <person name="Sciutto E."/>
            <person name="Landa A."/>
            <person name="Jimenez L."/>
            <person name="Valdes V."/>
            <person name="Carrero J.C."/>
            <person name="Larralde C."/>
            <person name="Morales-Montor J."/>
            <person name="Limon-Lason J."/>
            <person name="Soberon X."/>
            <person name="Laclette J.P."/>
        </authorList>
    </citation>
    <scope>NUCLEOTIDE SEQUENCE [LARGE SCALE GENOMIC DNA]</scope>
</reference>